<dbReference type="SUPFAM" id="SSF52833">
    <property type="entry name" value="Thioredoxin-like"/>
    <property type="match status" value="1"/>
</dbReference>
<dbReference type="InterPro" id="IPR036249">
    <property type="entry name" value="Thioredoxin-like_sf"/>
</dbReference>
<proteinExistence type="predicted"/>
<reference evidence="2 3" key="1">
    <citation type="submission" date="2024-04" db="EMBL/GenBank/DDBJ databases">
        <title>Human intestinal bacterial collection.</title>
        <authorList>
            <person name="Pauvert C."/>
            <person name="Hitch T.C.A."/>
            <person name="Clavel T."/>
        </authorList>
    </citation>
    <scope>NUCLEOTIDE SEQUENCE [LARGE SCALE GENOMIC DNA]</scope>
    <source>
        <strain evidence="2 3">CLA-SR-H026</strain>
    </source>
</reference>
<dbReference type="InterPro" id="IPR002109">
    <property type="entry name" value="Glutaredoxin"/>
</dbReference>
<organism evidence="2 3">
    <name type="scientific">Aedoeadaptatus acetigenes</name>
    <dbReference type="NCBI Taxonomy" id="2981723"/>
    <lineage>
        <taxon>Bacteria</taxon>
        <taxon>Bacillati</taxon>
        <taxon>Bacillota</taxon>
        <taxon>Tissierellia</taxon>
        <taxon>Tissierellales</taxon>
        <taxon>Peptoniphilaceae</taxon>
        <taxon>Aedoeadaptatus</taxon>
    </lineage>
</organism>
<evidence type="ECO:0000313" key="2">
    <source>
        <dbReference type="EMBL" id="MEQ3353503.1"/>
    </source>
</evidence>
<dbReference type="EMBL" id="JBBNPS010000008">
    <property type="protein sequence ID" value="MEQ3353503.1"/>
    <property type="molecule type" value="Genomic_DNA"/>
</dbReference>
<comment type="caution">
    <text evidence="2">The sequence shown here is derived from an EMBL/GenBank/DDBJ whole genome shotgun (WGS) entry which is preliminary data.</text>
</comment>
<accession>A0ABV1J5R4</accession>
<gene>
    <name evidence="2" type="ORF">AAA081_04205</name>
</gene>
<protein>
    <submittedName>
        <fullName evidence="2">Glutaredoxin domain-containing protein</fullName>
    </submittedName>
</protein>
<dbReference type="Gene3D" id="3.40.30.10">
    <property type="entry name" value="Glutaredoxin"/>
    <property type="match status" value="1"/>
</dbReference>
<evidence type="ECO:0000259" key="1">
    <source>
        <dbReference type="Pfam" id="PF00462"/>
    </source>
</evidence>
<dbReference type="Proteomes" id="UP001481872">
    <property type="component" value="Unassembled WGS sequence"/>
</dbReference>
<keyword evidence="3" id="KW-1185">Reference proteome</keyword>
<name>A0ABV1J5R4_9FIRM</name>
<sequence>MKIYGTDLCPDCLAAKKVLDERKIPYDYVDITKDIADLKAFLRLRDTSPAFDEVKKAGNIGVPAFVSEDGAIAFEVSENE</sequence>
<evidence type="ECO:0000313" key="3">
    <source>
        <dbReference type="Proteomes" id="UP001481872"/>
    </source>
</evidence>
<dbReference type="RefSeq" id="WP_148473137.1">
    <property type="nucleotide sequence ID" value="NZ_JAOQJD010000007.1"/>
</dbReference>
<feature type="domain" description="Glutaredoxin" evidence="1">
    <location>
        <begin position="3"/>
        <end position="37"/>
    </location>
</feature>
<dbReference type="Pfam" id="PF00462">
    <property type="entry name" value="Glutaredoxin"/>
    <property type="match status" value="1"/>
</dbReference>